<dbReference type="Gene3D" id="3.20.20.450">
    <property type="entry name" value="EAL domain"/>
    <property type="match status" value="1"/>
</dbReference>
<dbReference type="SMART" id="SM00267">
    <property type="entry name" value="GGDEF"/>
    <property type="match status" value="1"/>
</dbReference>
<dbReference type="Proteomes" id="UP000201838">
    <property type="component" value="Unassembled WGS sequence"/>
</dbReference>
<keyword evidence="1" id="KW-0472">Membrane</keyword>
<dbReference type="Gene3D" id="3.30.70.270">
    <property type="match status" value="1"/>
</dbReference>
<keyword evidence="1" id="KW-1133">Transmembrane helix</keyword>
<dbReference type="AlphaFoldDB" id="A0A238J4Y3"/>
<name>A0A238J4Y3_9RHOB</name>
<dbReference type="SUPFAM" id="SSF55073">
    <property type="entry name" value="Nucleotide cyclase"/>
    <property type="match status" value="1"/>
</dbReference>
<proteinExistence type="predicted"/>
<dbReference type="PROSITE" id="PS50887">
    <property type="entry name" value="GGDEF"/>
    <property type="match status" value="1"/>
</dbReference>
<dbReference type="PANTHER" id="PTHR33121">
    <property type="entry name" value="CYCLIC DI-GMP PHOSPHODIESTERASE PDEF"/>
    <property type="match status" value="1"/>
</dbReference>
<dbReference type="SUPFAM" id="SSF141868">
    <property type="entry name" value="EAL domain-like"/>
    <property type="match status" value="1"/>
</dbReference>
<evidence type="ECO:0000313" key="4">
    <source>
        <dbReference type="EMBL" id="SMX25391.1"/>
    </source>
</evidence>
<protein>
    <submittedName>
        <fullName evidence="4">Phytochrome-like protein cph2</fullName>
    </submittedName>
</protein>
<dbReference type="OrthoDB" id="9814202at2"/>
<evidence type="ECO:0000256" key="1">
    <source>
        <dbReference type="SAM" id="Phobius"/>
    </source>
</evidence>
<dbReference type="InterPro" id="IPR035919">
    <property type="entry name" value="EAL_sf"/>
</dbReference>
<evidence type="ECO:0000313" key="5">
    <source>
        <dbReference type="Proteomes" id="UP000201838"/>
    </source>
</evidence>
<gene>
    <name evidence="4" type="primary">cph2_4</name>
    <name evidence="4" type="ORF">BOA8489_03534</name>
</gene>
<dbReference type="InterPro" id="IPR000160">
    <property type="entry name" value="GGDEF_dom"/>
</dbReference>
<dbReference type="CDD" id="cd01948">
    <property type="entry name" value="EAL"/>
    <property type="match status" value="1"/>
</dbReference>
<dbReference type="GO" id="GO:0071111">
    <property type="term" value="F:cyclic-guanylate-specific phosphodiesterase activity"/>
    <property type="evidence" value="ECO:0007669"/>
    <property type="project" value="InterPro"/>
</dbReference>
<dbReference type="InterPro" id="IPR043128">
    <property type="entry name" value="Rev_trsase/Diguanyl_cyclase"/>
</dbReference>
<dbReference type="PROSITE" id="PS50883">
    <property type="entry name" value="EAL"/>
    <property type="match status" value="1"/>
</dbReference>
<feature type="transmembrane region" description="Helical" evidence="1">
    <location>
        <begin position="68"/>
        <end position="91"/>
    </location>
</feature>
<feature type="domain" description="GGDEF" evidence="3">
    <location>
        <begin position="151"/>
        <end position="287"/>
    </location>
</feature>
<organism evidence="4 5">
    <name type="scientific">Boseongicola aestuarii</name>
    <dbReference type="NCBI Taxonomy" id="1470561"/>
    <lineage>
        <taxon>Bacteria</taxon>
        <taxon>Pseudomonadati</taxon>
        <taxon>Pseudomonadota</taxon>
        <taxon>Alphaproteobacteria</taxon>
        <taxon>Rhodobacterales</taxon>
        <taxon>Paracoccaceae</taxon>
        <taxon>Boseongicola</taxon>
    </lineage>
</organism>
<keyword evidence="5" id="KW-1185">Reference proteome</keyword>
<dbReference type="InterPro" id="IPR050706">
    <property type="entry name" value="Cyclic-di-GMP_PDE-like"/>
</dbReference>
<feature type="domain" description="EAL" evidence="2">
    <location>
        <begin position="296"/>
        <end position="551"/>
    </location>
</feature>
<dbReference type="Pfam" id="PF00990">
    <property type="entry name" value="GGDEF"/>
    <property type="match status" value="1"/>
</dbReference>
<dbReference type="Pfam" id="PF00563">
    <property type="entry name" value="EAL"/>
    <property type="match status" value="1"/>
</dbReference>
<evidence type="ECO:0000259" key="3">
    <source>
        <dbReference type="PROSITE" id="PS50887"/>
    </source>
</evidence>
<accession>A0A238J4Y3</accession>
<dbReference type="InterPro" id="IPR001633">
    <property type="entry name" value="EAL_dom"/>
</dbReference>
<evidence type="ECO:0000259" key="2">
    <source>
        <dbReference type="PROSITE" id="PS50883"/>
    </source>
</evidence>
<dbReference type="EMBL" id="FXXQ01000016">
    <property type="protein sequence ID" value="SMX25391.1"/>
    <property type="molecule type" value="Genomic_DNA"/>
</dbReference>
<keyword evidence="1" id="KW-0812">Transmembrane</keyword>
<reference evidence="4 5" key="1">
    <citation type="submission" date="2017-05" db="EMBL/GenBank/DDBJ databases">
        <authorList>
            <person name="Song R."/>
            <person name="Chenine A.L."/>
            <person name="Ruprecht R.M."/>
        </authorList>
    </citation>
    <scope>NUCLEOTIDE SEQUENCE [LARGE SCALE GENOMIC DNA]</scope>
    <source>
        <strain evidence="4 5">CECT 8489</strain>
    </source>
</reference>
<dbReference type="PANTHER" id="PTHR33121:SF70">
    <property type="entry name" value="SIGNALING PROTEIN YKOW"/>
    <property type="match status" value="1"/>
</dbReference>
<dbReference type="SMART" id="SM00052">
    <property type="entry name" value="EAL"/>
    <property type="match status" value="1"/>
</dbReference>
<sequence>MTRPHNATGQERPQRACDLCSVQQKAPDLRALTGCIFCGVSQSPNLPIQEIGVSGATYKGSRQQARRLVGWITAGYRPIAFIPLLLAATHWAAGEQTMIAVAAVLPAAAVLLSLFPERRFTSQSVFAAPFPIEAAEAWLQGQFSVEGRELRQIAVMAIKFDSLDLLEERLGFPMDDTIVEEFSNRLGKILRQGDLIARGKKSDILVCLGGMQAPESENLLHLSRRIQTCLDEPITKGAVRVYCSVTVGIARASQIENLTPSALIRAADCANRSAIQDGPGVVRIYKTGYGKVPSNDNVLLGEVAAALENGQIIAWYQPQVSTHTGEITGFEALARWEHPTRGLISPASFLGLIDRLGLSQRLSEVVLTHALSTLRTCDRAGFGIPSVSVNYCSDELRNPRLAEFLRWELDRFELTADRLTIEVLENVIAESQDDIISQNLRAISEMGCHIDLDDFGTSYTSIMNIRKFSVSRLKIDRQLISRVDSDAEQRKLVSALLAMAEQLDIETLAEGVETPAEHSMLAQLGCDHIQGFNLARPMPRGDSLTWIADYRSGFPTQAQVGKKPAGNNEVT</sequence>
<dbReference type="InterPro" id="IPR029787">
    <property type="entry name" value="Nucleotide_cyclase"/>
</dbReference>